<dbReference type="OrthoDB" id="5654325at2"/>
<accession>A0A0W0ZS37</accession>
<reference evidence="1 2" key="1">
    <citation type="submission" date="2015-11" db="EMBL/GenBank/DDBJ databases">
        <title>Genomic analysis of 38 Legionella species identifies large and diverse effector repertoires.</title>
        <authorList>
            <person name="Burstein D."/>
            <person name="Amaro F."/>
            <person name="Zusman T."/>
            <person name="Lifshitz Z."/>
            <person name="Cohen O."/>
            <person name="Gilbert J.A."/>
            <person name="Pupko T."/>
            <person name="Shuman H.A."/>
            <person name="Segal G."/>
        </authorList>
    </citation>
    <scope>NUCLEOTIDE SEQUENCE [LARGE SCALE GENOMIC DNA]</scope>
    <source>
        <strain evidence="1 2">ATCC 49180</strain>
    </source>
</reference>
<dbReference type="PATRIC" id="fig|40335.7.peg.2634"/>
<gene>
    <name evidence="1" type="ORF">Ltuc_2470</name>
</gene>
<evidence type="ECO:0000313" key="2">
    <source>
        <dbReference type="Proteomes" id="UP000054693"/>
    </source>
</evidence>
<protein>
    <submittedName>
        <fullName evidence="1">Ankyrin repeat protein</fullName>
    </submittedName>
</protein>
<evidence type="ECO:0000313" key="1">
    <source>
        <dbReference type="EMBL" id="KTD71864.1"/>
    </source>
</evidence>
<dbReference type="Proteomes" id="UP000054693">
    <property type="component" value="Unassembled WGS sequence"/>
</dbReference>
<proteinExistence type="predicted"/>
<organism evidence="1 2">
    <name type="scientific">Legionella tucsonensis</name>
    <dbReference type="NCBI Taxonomy" id="40335"/>
    <lineage>
        <taxon>Bacteria</taxon>
        <taxon>Pseudomonadati</taxon>
        <taxon>Pseudomonadota</taxon>
        <taxon>Gammaproteobacteria</taxon>
        <taxon>Legionellales</taxon>
        <taxon>Legionellaceae</taxon>
        <taxon>Legionella</taxon>
    </lineage>
</organism>
<dbReference type="RefSeq" id="WP_058521693.1">
    <property type="nucleotide sequence ID" value="NZ_CAAAIP010000004.1"/>
</dbReference>
<dbReference type="AlphaFoldDB" id="A0A0W0ZS37"/>
<dbReference type="EMBL" id="LNZA01000004">
    <property type="protein sequence ID" value="KTD71864.1"/>
    <property type="molecule type" value="Genomic_DNA"/>
</dbReference>
<comment type="caution">
    <text evidence="1">The sequence shown here is derived from an EMBL/GenBank/DDBJ whole genome shotgun (WGS) entry which is preliminary data.</text>
</comment>
<name>A0A0W0ZS37_9GAMM</name>
<sequence>METKSDKSLLTPRDIGRSDLFIEDLGKYQILVQTWINKLEKQVKETPHDNSQLKFGKILEYLLHHNFQQIGFKNAKFNPLNSKDDYWEDPFHEWKRTESGLQVIKYAYRIYFTGINSDSEDLGANTNVKILYLTTITNEGLIAFSFEDKIEPIDFNLFKELAIHLEVKSDAWSHLINFEETLKSTSNAHLISQILGLILYLNINPDCGDDIFYKMFSLLEKSTDDAFNSTIVALLKDTPEYENKVVTFIRNNLINYTENEIHTRGKLFKLSTNNINSLISEMREAKALQEQHNKVHQERELKKDLIEAIDEYLDWRKNHKTTKGYQRDTGTFSWLRHFTNFGKNRATALKSALQNAEDLDSIGTILHAHFNSNSRLNNHSLDSYLVRSLYEKNNNFKSLFNFEHISYEKNKDSKAIRNIIKDSFLEQIKHVDDEPNTPTLSNKTKIGLNVTKIPESEREENILAILTVLNNDELLKNKDDTIPAIIEEIREIVGKLDSSKEEEIVDAIIDIKTKIADCSDSIDNEHALNIIEAFNIPDGNFKKIRAALAVDKEIKHIMDSISGTALQNKIDL</sequence>
<keyword evidence="2" id="KW-1185">Reference proteome</keyword>